<evidence type="ECO:0000256" key="1">
    <source>
        <dbReference type="ARBA" id="ARBA00022737"/>
    </source>
</evidence>
<dbReference type="SUPFAM" id="SSF48371">
    <property type="entry name" value="ARM repeat"/>
    <property type="match status" value="1"/>
</dbReference>
<keyword evidence="1" id="KW-0677">Repeat</keyword>
<proteinExistence type="predicted"/>
<dbReference type="PROSITE" id="PS50302">
    <property type="entry name" value="PUM"/>
    <property type="match status" value="3"/>
</dbReference>
<feature type="repeat" description="Pumilio" evidence="2">
    <location>
        <begin position="350"/>
        <end position="389"/>
    </location>
</feature>
<gene>
    <name evidence="4" type="ORF">TCIL3000_0_32780</name>
</gene>
<feature type="domain" description="PUM-HD" evidence="3">
    <location>
        <begin position="61"/>
        <end position="416"/>
    </location>
</feature>
<dbReference type="Pfam" id="PF00806">
    <property type="entry name" value="PUF"/>
    <property type="match status" value="4"/>
</dbReference>
<dbReference type="GO" id="GO:0005737">
    <property type="term" value="C:cytoplasm"/>
    <property type="evidence" value="ECO:0007669"/>
    <property type="project" value="TreeGrafter"/>
</dbReference>
<dbReference type="SMART" id="SM00025">
    <property type="entry name" value="Pumilio"/>
    <property type="match status" value="4"/>
</dbReference>
<name>F9W5E6_TRYCI</name>
<evidence type="ECO:0000259" key="3">
    <source>
        <dbReference type="PROSITE" id="PS50303"/>
    </source>
</evidence>
<dbReference type="InterPro" id="IPR011989">
    <property type="entry name" value="ARM-like"/>
</dbReference>
<dbReference type="InterPro" id="IPR033133">
    <property type="entry name" value="PUM-HD"/>
</dbReference>
<dbReference type="GO" id="GO:0003729">
    <property type="term" value="F:mRNA binding"/>
    <property type="evidence" value="ECO:0007669"/>
    <property type="project" value="TreeGrafter"/>
</dbReference>
<feature type="repeat" description="Pumilio" evidence="2">
    <location>
        <begin position="314"/>
        <end position="349"/>
    </location>
</feature>
<evidence type="ECO:0000256" key="2">
    <source>
        <dbReference type="PROSITE-ProRule" id="PRU00317"/>
    </source>
</evidence>
<sequence length="422" mass="46132">MTRGFDHLTMMTAPVSSRLRNDVGNRVEKMHSPLYHQQCHSVWEFAKNLQPSVPTQSIATTPTSVAEATACRNHRYTHNPYASAGAWGGNISVDAVCNTGDGGHKPTSVPCSESGVDAVSLSSGLIGRFRGAAGELSRTACTSAGRNMLVSVLRLHHVEMTRAIVDELRPHLHVVALDPNGCHVVRALVEFIPTTLMVTLVPHFTPSIVRALAIGSPYTRRVLQSIFERHKCEALTPIVESIARDSQQLAQRQQGCITIIRTIENTLPHQQRSLIVQLLPALPALTMNCYGNYVVQCVLRHMDRGAITAVVCQAFAGHWVALSCNKFASNVVEKVVRLLDGHARSALIAETVCDPANLRRLMNDCFGNFVLQAIIDSSRSKADFRMIAQCVRPLLQTCSHGRRIESKLQCVMARAGVPAIGE</sequence>
<evidence type="ECO:0000313" key="5">
    <source>
        <dbReference type="Proteomes" id="UP000000702"/>
    </source>
</evidence>
<dbReference type="PANTHER" id="PTHR12537">
    <property type="entry name" value="RNA BINDING PROTEIN PUMILIO-RELATED"/>
    <property type="match status" value="1"/>
</dbReference>
<dbReference type="PROSITE" id="PS50303">
    <property type="entry name" value="PUM_HD"/>
    <property type="match status" value="1"/>
</dbReference>
<comment type="caution">
    <text evidence="4">The sequence shown here is derived from an EMBL/GenBank/DDBJ whole genome shotgun (WGS) entry which is preliminary data.</text>
</comment>
<dbReference type="Proteomes" id="UP000000702">
    <property type="component" value="Unassembled WGS sequence"/>
</dbReference>
<dbReference type="PANTHER" id="PTHR12537:SF59">
    <property type="entry name" value="RNA BINDING PROTEIN 5, PUTATIVE-RELATED"/>
    <property type="match status" value="1"/>
</dbReference>
<organism evidence="4 5">
    <name type="scientific">Trypanosoma congolense (strain IL3000)</name>
    <dbReference type="NCBI Taxonomy" id="1068625"/>
    <lineage>
        <taxon>Eukaryota</taxon>
        <taxon>Discoba</taxon>
        <taxon>Euglenozoa</taxon>
        <taxon>Kinetoplastea</taxon>
        <taxon>Metakinetoplastina</taxon>
        <taxon>Trypanosomatida</taxon>
        <taxon>Trypanosomatidae</taxon>
        <taxon>Trypanosoma</taxon>
        <taxon>Nannomonas</taxon>
    </lineage>
</organism>
<keyword evidence="5" id="KW-1185">Reference proteome</keyword>
<dbReference type="OMA" id="CIAIIRI"/>
<feature type="repeat" description="Pumilio" evidence="2">
    <location>
        <begin position="277"/>
        <end position="312"/>
    </location>
</feature>
<protein>
    <submittedName>
        <fullName evidence="4">WGS project CAEQ00000000 data, annotated contig 1319</fullName>
    </submittedName>
</protein>
<dbReference type="EMBL" id="CAEQ01000707">
    <property type="protein sequence ID" value="CCD12398.1"/>
    <property type="molecule type" value="Genomic_DNA"/>
</dbReference>
<accession>F9W5E6</accession>
<evidence type="ECO:0000313" key="4">
    <source>
        <dbReference type="EMBL" id="CCD12398.1"/>
    </source>
</evidence>
<reference evidence="4 5" key="2">
    <citation type="journal article" date="2012" name="Proc. Natl. Acad. Sci. U.S.A.">
        <title>Antigenic diversity is generated by distinct evolutionary mechanisms in African trypanosome species.</title>
        <authorList>
            <person name="Jackson A.P."/>
            <person name="Berry A."/>
            <person name="Aslett M."/>
            <person name="Allison H.C."/>
            <person name="Burton P."/>
            <person name="Vavrova-Anderson J."/>
            <person name="Brown R."/>
            <person name="Browne H."/>
            <person name="Corton N."/>
            <person name="Hauser H."/>
            <person name="Gamble J."/>
            <person name="Gilderthorp R."/>
            <person name="Marcello L."/>
            <person name="McQuillan J."/>
            <person name="Otto T.D."/>
            <person name="Quail M.A."/>
            <person name="Sanders M.J."/>
            <person name="van Tonder A."/>
            <person name="Ginger M.L."/>
            <person name="Field M.C."/>
            <person name="Barry J.D."/>
            <person name="Hertz-Fowler C."/>
            <person name="Berriman M."/>
        </authorList>
    </citation>
    <scope>NUCLEOTIDE SEQUENCE [LARGE SCALE GENOMIC DNA]</scope>
    <source>
        <strain evidence="4 5">IL3000</strain>
    </source>
</reference>
<reference evidence="5" key="1">
    <citation type="submission" date="2011-07" db="EMBL/GenBank/DDBJ databases">
        <title>Divergent evolution of antigenic variation in African trypanosomes.</title>
        <authorList>
            <person name="Jackson A.P."/>
            <person name="Berry A."/>
            <person name="Allison H.C."/>
            <person name="Burton P."/>
            <person name="Anderson J."/>
            <person name="Aslett M."/>
            <person name="Brown R."/>
            <person name="Corton N."/>
            <person name="Harris D."/>
            <person name="Hauser H."/>
            <person name="Gamble J."/>
            <person name="Gilderthorp R."/>
            <person name="McQuillan J."/>
            <person name="Quail M.A."/>
            <person name="Sanders M."/>
            <person name="Van Tonder A."/>
            <person name="Ginger M.L."/>
            <person name="Donelson J.E."/>
            <person name="Field M.C."/>
            <person name="Barry J.D."/>
            <person name="Berriman M."/>
            <person name="Hertz-Fowler C."/>
        </authorList>
    </citation>
    <scope>NUCLEOTIDE SEQUENCE [LARGE SCALE GENOMIC DNA]</scope>
    <source>
        <strain evidence="5">IL3000</strain>
    </source>
</reference>
<dbReference type="VEuPathDB" id="TriTrypDB:TcIL3000_0_32780"/>
<dbReference type="Gene3D" id="1.25.10.10">
    <property type="entry name" value="Leucine-rich Repeat Variant"/>
    <property type="match status" value="1"/>
</dbReference>
<dbReference type="InterPro" id="IPR001313">
    <property type="entry name" value="Pumilio_RNA-bd_rpt"/>
</dbReference>
<dbReference type="InterPro" id="IPR016024">
    <property type="entry name" value="ARM-type_fold"/>
</dbReference>
<dbReference type="GO" id="GO:0010608">
    <property type="term" value="P:post-transcriptional regulation of gene expression"/>
    <property type="evidence" value="ECO:0007669"/>
    <property type="project" value="TreeGrafter"/>
</dbReference>
<dbReference type="AlphaFoldDB" id="F9W5E6"/>